<dbReference type="AlphaFoldDB" id="A0ABD3PV94"/>
<dbReference type="EMBL" id="JALLPJ020000448">
    <property type="protein sequence ID" value="KAL3791778.1"/>
    <property type="molecule type" value="Genomic_DNA"/>
</dbReference>
<keyword evidence="2" id="KW-1185">Reference proteome</keyword>
<name>A0ABD3PV94_9STRA</name>
<sequence length="213" mass="24881">MDRVNTVVAEHEDEFVWLKRTRSALNDQNDNAKFVSDGSRIPVDMDCMKLLQIEIDARNWTIKCMPWIPNRSEDSDEKAFKRGKIEDVEDHLERAELLRERLWFGTDDEKSEWILEGEKELSEIIEMAESWFDKVGSLNQYFLCISCILDLNNICSRIFQYDAYISQDNRSKKSRMSMPLSMLKTIVDEANKIPLNLGNPSTKMSRIFSQAEV</sequence>
<comment type="caution">
    <text evidence="1">The sequence shown here is derived from an EMBL/GenBank/DDBJ whole genome shotgun (WGS) entry which is preliminary data.</text>
</comment>
<evidence type="ECO:0000313" key="2">
    <source>
        <dbReference type="Proteomes" id="UP001530400"/>
    </source>
</evidence>
<dbReference type="Proteomes" id="UP001530400">
    <property type="component" value="Unassembled WGS sequence"/>
</dbReference>
<evidence type="ECO:0000313" key="1">
    <source>
        <dbReference type="EMBL" id="KAL3791778.1"/>
    </source>
</evidence>
<gene>
    <name evidence="1" type="ORF">ACHAWO_002821</name>
</gene>
<proteinExistence type="predicted"/>
<reference evidence="1 2" key="1">
    <citation type="submission" date="2024-10" db="EMBL/GenBank/DDBJ databases">
        <title>Updated reference genomes for cyclostephanoid diatoms.</title>
        <authorList>
            <person name="Roberts W.R."/>
            <person name="Alverson A.J."/>
        </authorList>
    </citation>
    <scope>NUCLEOTIDE SEQUENCE [LARGE SCALE GENOMIC DNA]</scope>
    <source>
        <strain evidence="1 2">AJA010-31</strain>
    </source>
</reference>
<organism evidence="1 2">
    <name type="scientific">Cyclotella atomus</name>
    <dbReference type="NCBI Taxonomy" id="382360"/>
    <lineage>
        <taxon>Eukaryota</taxon>
        <taxon>Sar</taxon>
        <taxon>Stramenopiles</taxon>
        <taxon>Ochrophyta</taxon>
        <taxon>Bacillariophyta</taxon>
        <taxon>Coscinodiscophyceae</taxon>
        <taxon>Thalassiosirophycidae</taxon>
        <taxon>Stephanodiscales</taxon>
        <taxon>Stephanodiscaceae</taxon>
        <taxon>Cyclotella</taxon>
    </lineage>
</organism>
<accession>A0ABD3PV94</accession>
<protein>
    <submittedName>
        <fullName evidence="1">Uncharacterized protein</fullName>
    </submittedName>
</protein>